<comment type="catalytic activity">
    <reaction evidence="1">
        <text>ATP + protein L-histidine = ADP + protein N-phospho-L-histidine.</text>
        <dbReference type="EC" id="2.7.13.3"/>
    </reaction>
</comment>
<dbReference type="SMART" id="SM00387">
    <property type="entry name" value="HATPase_c"/>
    <property type="match status" value="1"/>
</dbReference>
<feature type="domain" description="Histidine kinase" evidence="10">
    <location>
        <begin position="272"/>
        <end position="467"/>
    </location>
</feature>
<keyword evidence="6 11" id="KW-0418">Kinase</keyword>
<evidence type="ECO:0000256" key="6">
    <source>
        <dbReference type="ARBA" id="ARBA00022777"/>
    </source>
</evidence>
<accession>C6XCU8</accession>
<dbReference type="PANTHER" id="PTHR24421:SF10">
    <property type="entry name" value="NITRATE_NITRITE SENSOR PROTEIN NARQ"/>
    <property type="match status" value="1"/>
</dbReference>
<evidence type="ECO:0000256" key="4">
    <source>
        <dbReference type="ARBA" id="ARBA00022679"/>
    </source>
</evidence>
<keyword evidence="12" id="KW-1185">Reference proteome</keyword>
<feature type="transmembrane region" description="Helical" evidence="9">
    <location>
        <begin position="199"/>
        <end position="224"/>
    </location>
</feature>
<evidence type="ECO:0000256" key="3">
    <source>
        <dbReference type="ARBA" id="ARBA00022553"/>
    </source>
</evidence>
<dbReference type="PANTHER" id="PTHR24421">
    <property type="entry name" value="NITRATE/NITRITE SENSOR PROTEIN NARX-RELATED"/>
    <property type="match status" value="1"/>
</dbReference>
<name>C6XCU8_METGS</name>
<keyword evidence="7" id="KW-0067">ATP-binding</keyword>
<dbReference type="InterPro" id="IPR005467">
    <property type="entry name" value="His_kinase_dom"/>
</dbReference>
<evidence type="ECO:0000313" key="11">
    <source>
        <dbReference type="EMBL" id="ACT50373.1"/>
    </source>
</evidence>
<dbReference type="eggNOG" id="COG5278">
    <property type="taxonomic scope" value="Bacteria"/>
</dbReference>
<dbReference type="HOGENOM" id="CLU_592959_0_0_4"/>
<dbReference type="Gene3D" id="1.20.5.1930">
    <property type="match status" value="1"/>
</dbReference>
<evidence type="ECO:0000256" key="2">
    <source>
        <dbReference type="ARBA" id="ARBA00012438"/>
    </source>
</evidence>
<dbReference type="InterPro" id="IPR050482">
    <property type="entry name" value="Sensor_HK_TwoCompSys"/>
</dbReference>
<dbReference type="GO" id="GO:0000155">
    <property type="term" value="F:phosphorelay sensor kinase activity"/>
    <property type="evidence" value="ECO:0007669"/>
    <property type="project" value="InterPro"/>
</dbReference>
<dbReference type="Pfam" id="PF02518">
    <property type="entry name" value="HATPase_c"/>
    <property type="match status" value="1"/>
</dbReference>
<protein>
    <recommendedName>
        <fullName evidence="2">histidine kinase</fullName>
        <ecNumber evidence="2">2.7.13.3</ecNumber>
    </recommendedName>
</protein>
<evidence type="ECO:0000256" key="9">
    <source>
        <dbReference type="SAM" id="Phobius"/>
    </source>
</evidence>
<sequence length="470" mass="52650" precursor="true">MTLMKKIWTQTERVIEKLGGRVVATLIAAMTLTLLAVVIADGWIVSISRLAEDIFVIRNNISTLSDLRYRATEAESAQRGYLLTKKESYATTFNEAVTAARLDIRKLRGLVTEDSRRMPVNNEKDWLMTVSGTLEAKAAEMKLTMALANANRTQEANSVVDLDQGAEEMLKLNGYITTLLNQQNDALNKLVVKRRSSVLYTRIAIVGTSLVLLVLVILVIRQLLSEMSMRDKLRQRLEEEVHTYESQLNSRTQLLRTLALGYQSDVEREREKLARELHDELGSILTATKMDISWVTRKTRDTFPDVADKLAKTMRYIDQGIQFKRQVVQDLHPSMLATFGFWAALRSLISDMAERSQWELNLVLPDESVKFGDTIGLIVYRVVQETLNNASKYAKATKVSIHLMAELSFVKLEIEDNGVGADLSVSGGTTHGLSGMRHRVMAIGGNLEIQSSPGHGMLTRALIPLDINQA</sequence>
<dbReference type="Pfam" id="PF05227">
    <property type="entry name" value="CHASE3"/>
    <property type="match status" value="1"/>
</dbReference>
<dbReference type="EC" id="2.7.13.3" evidence="2"/>
<gene>
    <name evidence="11" type="ordered locus">Msip34_1126</name>
</gene>
<keyword evidence="9" id="KW-1133">Transmembrane helix</keyword>
<dbReference type="Proteomes" id="UP000002743">
    <property type="component" value="Chromosome"/>
</dbReference>
<keyword evidence="5" id="KW-0547">Nucleotide-binding</keyword>
<organism evidence="11 12">
    <name type="scientific">Methylovorus glucosotrophus (strain SIP3-4)</name>
    <dbReference type="NCBI Taxonomy" id="582744"/>
    <lineage>
        <taxon>Bacteria</taxon>
        <taxon>Pseudomonadati</taxon>
        <taxon>Pseudomonadota</taxon>
        <taxon>Betaproteobacteria</taxon>
        <taxon>Nitrosomonadales</taxon>
        <taxon>Methylophilaceae</taxon>
        <taxon>Methylovorus</taxon>
    </lineage>
</organism>
<dbReference type="KEGG" id="mei:Msip34_1126"/>
<reference evidence="12" key="1">
    <citation type="submission" date="2009-07" db="EMBL/GenBank/DDBJ databases">
        <title>Complete sequence of chromosome of Methylovorus sp. SIP3-4.</title>
        <authorList>
            <person name="Lucas S."/>
            <person name="Copeland A."/>
            <person name="Lapidus A."/>
            <person name="Glavina del Rio T."/>
            <person name="Tice H."/>
            <person name="Bruce D."/>
            <person name="Goodwin L."/>
            <person name="Pitluck S."/>
            <person name="Clum A."/>
            <person name="Larimer F."/>
            <person name="Land M."/>
            <person name="Hauser L."/>
            <person name="Kyrpides N."/>
            <person name="Mikhailova N."/>
            <person name="Kayluzhnaya M."/>
            <person name="Chistoserdova L."/>
        </authorList>
    </citation>
    <scope>NUCLEOTIDE SEQUENCE [LARGE SCALE GENOMIC DNA]</scope>
    <source>
        <strain evidence="12">SIP3-4</strain>
    </source>
</reference>
<reference evidence="11 12" key="2">
    <citation type="journal article" date="2011" name="J. Bacteriol.">
        <title>Genomes of three methylotrophs from a single niche uncover genetic and metabolic divergence of Methylophilaceae.</title>
        <authorList>
            <person name="Lapidus A."/>
            <person name="Clum A."/>
            <person name="Labutti K."/>
            <person name="Kaluzhnaya M.G."/>
            <person name="Lim S."/>
            <person name="Beck D.A."/>
            <person name="Glavina Del Rio T."/>
            <person name="Nolan M."/>
            <person name="Mavromatis K."/>
            <person name="Huntemann M."/>
            <person name="Lucas S."/>
            <person name="Lidstrom M.E."/>
            <person name="Ivanova N."/>
            <person name="Chistoserdova L."/>
        </authorList>
    </citation>
    <scope>NUCLEOTIDE SEQUENCE [LARGE SCALE GENOMIC DNA]</scope>
    <source>
        <strain evidence="11 12">SIP3-4</strain>
    </source>
</reference>
<keyword evidence="9" id="KW-0472">Membrane</keyword>
<evidence type="ECO:0000256" key="5">
    <source>
        <dbReference type="ARBA" id="ARBA00022741"/>
    </source>
</evidence>
<feature type="transmembrane region" description="Helical" evidence="9">
    <location>
        <begin position="21"/>
        <end position="45"/>
    </location>
</feature>
<dbReference type="SUPFAM" id="SSF55874">
    <property type="entry name" value="ATPase domain of HSP90 chaperone/DNA topoisomerase II/histidine kinase"/>
    <property type="match status" value="1"/>
</dbReference>
<dbReference type="InterPro" id="IPR003594">
    <property type="entry name" value="HATPase_dom"/>
</dbReference>
<evidence type="ECO:0000256" key="1">
    <source>
        <dbReference type="ARBA" id="ARBA00000085"/>
    </source>
</evidence>
<evidence type="ECO:0000259" key="10">
    <source>
        <dbReference type="PROSITE" id="PS50109"/>
    </source>
</evidence>
<evidence type="ECO:0000313" key="12">
    <source>
        <dbReference type="Proteomes" id="UP000002743"/>
    </source>
</evidence>
<dbReference type="GO" id="GO:0016020">
    <property type="term" value="C:membrane"/>
    <property type="evidence" value="ECO:0007669"/>
    <property type="project" value="InterPro"/>
</dbReference>
<keyword evidence="3" id="KW-0597">Phosphoprotein</keyword>
<dbReference type="InterPro" id="IPR011712">
    <property type="entry name" value="Sig_transdc_His_kin_sub3_dim/P"/>
</dbReference>
<dbReference type="eggNOG" id="COG4585">
    <property type="taxonomic scope" value="Bacteria"/>
</dbReference>
<evidence type="ECO:0000256" key="7">
    <source>
        <dbReference type="ARBA" id="ARBA00022840"/>
    </source>
</evidence>
<keyword evidence="9" id="KW-0812">Transmembrane</keyword>
<dbReference type="EMBL" id="CP001674">
    <property type="protein sequence ID" value="ACT50373.1"/>
    <property type="molecule type" value="Genomic_DNA"/>
</dbReference>
<dbReference type="AlphaFoldDB" id="C6XCU8"/>
<dbReference type="InterPro" id="IPR007891">
    <property type="entry name" value="CHASE3"/>
</dbReference>
<keyword evidence="8" id="KW-0902">Two-component regulatory system</keyword>
<dbReference type="CDD" id="cd16917">
    <property type="entry name" value="HATPase_UhpB-NarQ-NarX-like"/>
    <property type="match status" value="1"/>
</dbReference>
<dbReference type="OrthoDB" id="9813412at2"/>
<proteinExistence type="predicted"/>
<dbReference type="Pfam" id="PF07730">
    <property type="entry name" value="HisKA_3"/>
    <property type="match status" value="1"/>
</dbReference>
<dbReference type="GO" id="GO:0005524">
    <property type="term" value="F:ATP binding"/>
    <property type="evidence" value="ECO:0007669"/>
    <property type="project" value="UniProtKB-KW"/>
</dbReference>
<dbReference type="PROSITE" id="PS50109">
    <property type="entry name" value="HIS_KIN"/>
    <property type="match status" value="1"/>
</dbReference>
<keyword evidence="4" id="KW-0808">Transferase</keyword>
<evidence type="ECO:0000256" key="8">
    <source>
        <dbReference type="ARBA" id="ARBA00023012"/>
    </source>
</evidence>
<dbReference type="STRING" id="582744.Msip34_1126"/>
<dbReference type="GO" id="GO:0046983">
    <property type="term" value="F:protein dimerization activity"/>
    <property type="evidence" value="ECO:0007669"/>
    <property type="project" value="InterPro"/>
</dbReference>
<dbReference type="Gene3D" id="3.30.565.10">
    <property type="entry name" value="Histidine kinase-like ATPase, C-terminal domain"/>
    <property type="match status" value="1"/>
</dbReference>
<dbReference type="InterPro" id="IPR036890">
    <property type="entry name" value="HATPase_C_sf"/>
</dbReference>